<dbReference type="AlphaFoldDB" id="C0ZYZ5"/>
<dbReference type="EMBL" id="AP008957">
    <property type="protein sequence ID" value="BAH33580.1"/>
    <property type="molecule type" value="Genomic_DNA"/>
</dbReference>
<evidence type="ECO:0000313" key="2">
    <source>
        <dbReference type="EMBL" id="BAH33580.1"/>
    </source>
</evidence>
<gene>
    <name evidence="2" type="ordered locus">RER_28720</name>
</gene>
<dbReference type="eggNOG" id="ENOG5032024">
    <property type="taxonomic scope" value="Bacteria"/>
</dbReference>
<reference evidence="2 3" key="2">
    <citation type="journal article" date="2006" name="Environ. Microbiol.">
        <title>Sequence analysis of three plasmids harboured in Rhodococcus erythropolis strain PR4.</title>
        <authorList>
            <person name="Sekine M."/>
            <person name="Tanikawa S."/>
            <person name="Omata S."/>
            <person name="Saito M."/>
            <person name="Fujisawa T."/>
            <person name="Tsukatani N."/>
            <person name="Tajima T."/>
            <person name="Sekigawa T."/>
            <person name="Kosugi H."/>
            <person name="Matsuo Y."/>
            <person name="Nishiko R."/>
            <person name="Imamura K."/>
            <person name="Ito M."/>
            <person name="Narita H."/>
            <person name="Tago S."/>
            <person name="Fujita N."/>
            <person name="Harayama S."/>
        </authorList>
    </citation>
    <scope>NUCLEOTIDE SEQUENCE [LARGE SCALE GENOMIC DNA]</scope>
    <source>
        <strain evidence="3">PR4 / NBRC 100887</strain>
    </source>
</reference>
<organism evidence="2 3">
    <name type="scientific">Rhodococcus erythropolis (strain PR4 / NBRC 100887)</name>
    <dbReference type="NCBI Taxonomy" id="234621"/>
    <lineage>
        <taxon>Bacteria</taxon>
        <taxon>Bacillati</taxon>
        <taxon>Actinomycetota</taxon>
        <taxon>Actinomycetes</taxon>
        <taxon>Mycobacteriales</taxon>
        <taxon>Nocardiaceae</taxon>
        <taxon>Rhodococcus</taxon>
        <taxon>Rhodococcus erythropolis group</taxon>
    </lineage>
</organism>
<protein>
    <submittedName>
        <fullName evidence="2">Uncharacterized protein</fullName>
    </submittedName>
</protein>
<dbReference type="PATRIC" id="fig|234621.6.peg.3369"/>
<dbReference type="HOGENOM" id="CLU_314927_0_0_11"/>
<dbReference type="KEGG" id="rer:RER_28720"/>
<dbReference type="Proteomes" id="UP000002204">
    <property type="component" value="Chromosome"/>
</dbReference>
<evidence type="ECO:0000256" key="1">
    <source>
        <dbReference type="SAM" id="MobiDB-lite"/>
    </source>
</evidence>
<proteinExistence type="predicted"/>
<dbReference type="RefSeq" id="WP_020907598.1">
    <property type="nucleotide sequence ID" value="NC_012490.1"/>
</dbReference>
<name>C0ZYZ5_RHOE4</name>
<feature type="compositionally biased region" description="Basic residues" evidence="1">
    <location>
        <begin position="745"/>
        <end position="754"/>
    </location>
</feature>
<evidence type="ECO:0000313" key="3">
    <source>
        <dbReference type="Proteomes" id="UP000002204"/>
    </source>
</evidence>
<accession>C0ZYZ5</accession>
<feature type="region of interest" description="Disordered" evidence="1">
    <location>
        <begin position="730"/>
        <end position="770"/>
    </location>
</feature>
<sequence>MSWPRRSDQTGTARDRSVIQNVNDGYATFDGHHVHNQIHIDQIVIAAATLSPADARDCHDALLRYQLEEIHRRQNSRLGANPEYIRPQYFSAWATYAGRKSWKQRVAAYLDDIESALEVGRQRHSLEEIRQWRRDYVDSAATNAGVRAALVLLKTTDLETIFARLSSRDKDKEKESTYRHATRAAQWIARQVNDPQFGLALCIAGLFGSGKSRFLTEIAYKETMKGDLVIWVRPATAADTIVVAVERYLAEATGRKDVGLGDLSGLRRTEHGDVAVTFLVDDLDSWARATPTLLDELHRLVDHLSRYDKVRWVFASETNWLDVVTPVASTWRSIAYRQYIDTPDHEVSTLERATGWLDLDAANREHGLGLKILQTTGLSLPELATADRDRNAFAFEFTHLYTPLNAVMRLAVFNGDLEAAGPPLTDANSVQYVQRYWEWIKDAVARRFNAAPTALEATVRDIAQHHSAEPSHNLQLPAGVAANHALLEQLATTGLVRILTHGDELIEAPHYTLTTDFPALWGYRVSRFVDSADDPEVRRWWSRATDGSWIAESTCQFMLSHAAGNSDGSTDLWQHWMARSAPKAPMFFAAAALPESAEVRIATDCITRQGFKVRSKRELFALLRFLATAKNPEWSGPDRLRTIVKLQPTAAGYQLDPYLEWALTDVLGNDALINRHTYLETLLVLDRLPDGPCAHVAAAALARRGSLFETDQKWAETILEYCVRRSNPRARTSKLRAKDTQRRDKVTKKRRKPATPKPVPAKTPLVMTENKPDFNNNFPGLLTSMVASTMVESDGHVACRMLAQIGWWTAEEHNVALELARYMRRSLTTSYGATIHYARDDGLVDEYVAVVRDLLSGRLLSGRPLAGNNAFYLIKHSTPTHRKRDVIVRPVFHEFLDQIGADADLMRRLGSEATTLIHANRGHASGIR</sequence>
<reference evidence="3" key="1">
    <citation type="submission" date="2005-03" db="EMBL/GenBank/DDBJ databases">
        <title>Comparison of the complete genome sequences of Rhodococcus erythropolis PR4 and Rhodococcus opacus B4.</title>
        <authorList>
            <person name="Takarada H."/>
            <person name="Sekine M."/>
            <person name="Hosoyama A."/>
            <person name="Yamada R."/>
            <person name="Fujisawa T."/>
            <person name="Omata S."/>
            <person name="Shimizu A."/>
            <person name="Tsukatani N."/>
            <person name="Tanikawa S."/>
            <person name="Fujita N."/>
            <person name="Harayama S."/>
        </authorList>
    </citation>
    <scope>NUCLEOTIDE SEQUENCE [LARGE SCALE GENOMIC DNA]</scope>
    <source>
        <strain evidence="3">PR4 / NBRC 100887</strain>
    </source>
</reference>